<keyword evidence="10 19" id="KW-0067">ATP-binding</keyword>
<dbReference type="SUPFAM" id="SSF47226">
    <property type="entry name" value="Histidine-containing phosphotransfer domain, HPT domain"/>
    <property type="match status" value="1"/>
</dbReference>
<keyword evidence="4" id="KW-1003">Cell membrane</keyword>
<evidence type="ECO:0000256" key="15">
    <source>
        <dbReference type="SAM" id="Phobius"/>
    </source>
</evidence>
<dbReference type="NCBIfam" id="TIGR00229">
    <property type="entry name" value="sensory_box"/>
    <property type="match status" value="1"/>
</dbReference>
<dbReference type="PRINTS" id="PR00344">
    <property type="entry name" value="BCTRLSENSOR"/>
</dbReference>
<evidence type="ECO:0000313" key="20">
    <source>
        <dbReference type="Proteomes" id="UP001218788"/>
    </source>
</evidence>
<dbReference type="InterPro" id="IPR005467">
    <property type="entry name" value="His_kinase_dom"/>
</dbReference>
<dbReference type="RefSeq" id="WP_273639690.1">
    <property type="nucleotide sequence ID" value="NZ_JAQQXP010000001.1"/>
</dbReference>
<dbReference type="EMBL" id="JAQQXP010000001">
    <property type="protein sequence ID" value="MDC8830773.1"/>
    <property type="molecule type" value="Genomic_DNA"/>
</dbReference>
<dbReference type="SMART" id="SM00388">
    <property type="entry name" value="HisKA"/>
    <property type="match status" value="1"/>
</dbReference>
<gene>
    <name evidence="19" type="ORF">OIK42_08370</name>
</gene>
<evidence type="ECO:0000313" key="19">
    <source>
        <dbReference type="EMBL" id="MDC8830773.1"/>
    </source>
</evidence>
<keyword evidence="9" id="KW-0418">Kinase</keyword>
<keyword evidence="20" id="KW-1185">Reference proteome</keyword>
<dbReference type="SUPFAM" id="SSF52172">
    <property type="entry name" value="CheY-like"/>
    <property type="match status" value="1"/>
</dbReference>
<keyword evidence="11 15" id="KW-1133">Transmembrane helix</keyword>
<dbReference type="InterPro" id="IPR000014">
    <property type="entry name" value="PAS"/>
</dbReference>
<evidence type="ECO:0000256" key="3">
    <source>
        <dbReference type="ARBA" id="ARBA00012438"/>
    </source>
</evidence>
<dbReference type="CDD" id="cd17546">
    <property type="entry name" value="REC_hyHK_CKI1_RcsC-like"/>
    <property type="match status" value="1"/>
</dbReference>
<evidence type="ECO:0000256" key="14">
    <source>
        <dbReference type="PROSITE-ProRule" id="PRU00169"/>
    </source>
</evidence>
<evidence type="ECO:0000256" key="8">
    <source>
        <dbReference type="ARBA" id="ARBA00022741"/>
    </source>
</evidence>
<feature type="modified residue" description="4-aspartylphosphate" evidence="14">
    <location>
        <position position="939"/>
    </location>
</feature>
<evidence type="ECO:0000259" key="18">
    <source>
        <dbReference type="PROSITE" id="PS50894"/>
    </source>
</evidence>
<evidence type="ECO:0000256" key="2">
    <source>
        <dbReference type="ARBA" id="ARBA00004651"/>
    </source>
</evidence>
<dbReference type="PROSITE" id="PS50894">
    <property type="entry name" value="HPT"/>
    <property type="match status" value="1"/>
</dbReference>
<dbReference type="SMART" id="SM00448">
    <property type="entry name" value="REC"/>
    <property type="match status" value="1"/>
</dbReference>
<evidence type="ECO:0000256" key="12">
    <source>
        <dbReference type="ARBA" id="ARBA00023012"/>
    </source>
</evidence>
<dbReference type="EC" id="2.7.13.3" evidence="3"/>
<dbReference type="PANTHER" id="PTHR45339">
    <property type="entry name" value="HYBRID SIGNAL TRANSDUCTION HISTIDINE KINASE J"/>
    <property type="match status" value="1"/>
</dbReference>
<evidence type="ECO:0000256" key="4">
    <source>
        <dbReference type="ARBA" id="ARBA00022475"/>
    </source>
</evidence>
<evidence type="ECO:0000256" key="10">
    <source>
        <dbReference type="ARBA" id="ARBA00022840"/>
    </source>
</evidence>
<dbReference type="InterPro" id="IPR001789">
    <property type="entry name" value="Sig_transdc_resp-reg_receiver"/>
</dbReference>
<dbReference type="CDD" id="cd00082">
    <property type="entry name" value="HisKA"/>
    <property type="match status" value="1"/>
</dbReference>
<dbReference type="Pfam" id="PF02518">
    <property type="entry name" value="HATPase_c"/>
    <property type="match status" value="1"/>
</dbReference>
<keyword evidence="15" id="KW-0472">Membrane</keyword>
<feature type="modified residue" description="Phosphohistidine" evidence="13">
    <location>
        <position position="1089"/>
    </location>
</feature>
<dbReference type="Pfam" id="PF00512">
    <property type="entry name" value="HisKA"/>
    <property type="match status" value="1"/>
</dbReference>
<evidence type="ECO:0000256" key="9">
    <source>
        <dbReference type="ARBA" id="ARBA00022777"/>
    </source>
</evidence>
<dbReference type="SMART" id="SM00387">
    <property type="entry name" value="HATPase_c"/>
    <property type="match status" value="1"/>
</dbReference>
<comment type="catalytic activity">
    <reaction evidence="1">
        <text>ATP + protein L-histidine = ADP + protein N-phospho-L-histidine.</text>
        <dbReference type="EC" id="2.7.13.3"/>
    </reaction>
</comment>
<dbReference type="InterPro" id="IPR008207">
    <property type="entry name" value="Sig_transdc_His_kin_Hpt_dom"/>
</dbReference>
<dbReference type="InterPro" id="IPR004358">
    <property type="entry name" value="Sig_transdc_His_kin-like_C"/>
</dbReference>
<dbReference type="PROSITE" id="PS50109">
    <property type="entry name" value="HIS_KIN"/>
    <property type="match status" value="1"/>
</dbReference>
<reference evidence="19 20" key="1">
    <citation type="submission" date="2022-10" db="EMBL/GenBank/DDBJ databases">
        <title>Alteromonas sp. chi3 Genome sequencing.</title>
        <authorList>
            <person name="Park S."/>
        </authorList>
    </citation>
    <scope>NUCLEOTIDE SEQUENCE [LARGE SCALE GENOMIC DNA]</scope>
    <source>
        <strain evidence="20">chi3</strain>
    </source>
</reference>
<dbReference type="InterPro" id="IPR003594">
    <property type="entry name" value="HATPase_dom"/>
</dbReference>
<dbReference type="PROSITE" id="PS50110">
    <property type="entry name" value="RESPONSE_REGULATORY"/>
    <property type="match status" value="1"/>
</dbReference>
<proteinExistence type="predicted"/>
<feature type="domain" description="Histidine kinase" evidence="16">
    <location>
        <begin position="510"/>
        <end position="730"/>
    </location>
</feature>
<name>A0ABT5L1L5_9ALTE</name>
<dbReference type="InterPro" id="IPR003661">
    <property type="entry name" value="HisK_dim/P_dom"/>
</dbReference>
<protein>
    <recommendedName>
        <fullName evidence="3">histidine kinase</fullName>
        <ecNumber evidence="3">2.7.13.3</ecNumber>
    </recommendedName>
</protein>
<organism evidence="19 20">
    <name type="scientific">Alteromonas gilva</name>
    <dbReference type="NCBI Taxonomy" id="2987522"/>
    <lineage>
        <taxon>Bacteria</taxon>
        <taxon>Pseudomonadati</taxon>
        <taxon>Pseudomonadota</taxon>
        <taxon>Gammaproteobacteria</taxon>
        <taxon>Alteromonadales</taxon>
        <taxon>Alteromonadaceae</taxon>
        <taxon>Alteromonas/Salinimonas group</taxon>
        <taxon>Alteromonas</taxon>
    </lineage>
</organism>
<keyword evidence="5 14" id="KW-0597">Phosphoprotein</keyword>
<dbReference type="SUPFAM" id="SSF55874">
    <property type="entry name" value="ATPase domain of HSP90 chaperone/DNA topoisomerase II/histidine kinase"/>
    <property type="match status" value="1"/>
</dbReference>
<comment type="caution">
    <text evidence="19">The sequence shown here is derived from an EMBL/GenBank/DDBJ whole genome shotgun (WGS) entry which is preliminary data.</text>
</comment>
<dbReference type="Pfam" id="PF01627">
    <property type="entry name" value="Hpt"/>
    <property type="match status" value="1"/>
</dbReference>
<dbReference type="SUPFAM" id="SSF55785">
    <property type="entry name" value="PYP-like sensor domain (PAS domain)"/>
    <property type="match status" value="1"/>
</dbReference>
<dbReference type="CDD" id="cd00130">
    <property type="entry name" value="PAS"/>
    <property type="match status" value="1"/>
</dbReference>
<evidence type="ECO:0000256" key="11">
    <source>
        <dbReference type="ARBA" id="ARBA00022989"/>
    </source>
</evidence>
<sequence length="1148" mass="127408">MSMRFSFPLFALTAVFFVGVITYFADQKIVSAYNKTLVADFDINLSEIETLISSEYRAFKEDITFLYSTPPISGLTRAATNDGVDPLDGTTTELWKGRLSNIFTSFMENNQAYFQLRVIDAKGQEMLRVERLNGKVVPRASNDLQNKSERYYFTETTSLHEEQLFVSVIDLNREFGRITFPYQPTLRLAKPIYDEANQLFGIVIANVDVSYLLNALDHLVTKDYQVLLTDVDGYFIKHPDTALQYSRDLAAKQMLHTTYLQRVHGDTSLVNYQKDDALLWGKSTRLVVAAHERGGQLTATILLPDSYYAAALNNRRADTFIALFGVLVLSLLALYMLHRNNRRLSSLLSVAEEAKAAVDVAEDAIITVDKQWRINTVNYAFERLFNAHLNAVKGKPVAAFLGYYGDEELAHRIANADNTFDFSGYDWQPSCHDNGIKWLHTKVAKIDNRDSNAAYAIAVSDITSEKQAQLDIVSVNKGLEKTIAKRTFELEKARDKALEVSQLKSNFISTISHEMRTPLNGIVGATGLLKQEPLNTKQKKLVQMAENSVESLRRLINDILDLSKIEAGKLELEYQQFNPEALLESITSTMSVVANEKRLGFYIDTNDLHFVSINSDPHRLTQVINNLLSNAIKFTQNGHIAVKAWSEITATTSYLHVEIADTGIGIAEAKLARLFNAFTQADNTISARYGGTGLGLSISKEIITILGGKISVSSQPGKGSVFTFTVPTKEWQEKPNDGNARLANSSVGIMIATPPLRDVISRFIVNNQGTLAELSAPITPSDLAPLSLLIVDSEHPDYEAFTSFWLSLTGDEPLPKLVILSEQVIPTADLPVNAINLVKPVYRSVLLSTLLNARSNDTPSLTTDTERRGHDIPGKSNQALKNRVLSGNILVVDDNEINTQVARYILEPLGSEILIAKNGQEAITMLKEASQPFNAVLMDCNMPVMDGYEATKAIRNGAAGEDNKTIPIIAMTANAMQGESEKCYAAGMSDFITKPVDPVLLERKLAQHMGAALTENEQLTADAPPQAQYTAPASNELWQKDQALERLGRRENLMTKLIQLFIASSEQKMQDLNNALAEQNREGIRFAAHAFKGNSGDVGAVALHKTLSELEKNAGNFEFEQFPPLFRQLEHELEHTLVLFNAYLAAQE</sequence>
<dbReference type="Gene3D" id="3.40.50.2300">
    <property type="match status" value="1"/>
</dbReference>
<dbReference type="Gene3D" id="3.30.450.20">
    <property type="entry name" value="PAS domain"/>
    <property type="match status" value="2"/>
</dbReference>
<dbReference type="InterPro" id="IPR035965">
    <property type="entry name" value="PAS-like_dom_sf"/>
</dbReference>
<dbReference type="InterPro" id="IPR036890">
    <property type="entry name" value="HATPase_C_sf"/>
</dbReference>
<dbReference type="Gene3D" id="1.20.120.160">
    <property type="entry name" value="HPT domain"/>
    <property type="match status" value="1"/>
</dbReference>
<keyword evidence="7 15" id="KW-0812">Transmembrane</keyword>
<feature type="transmembrane region" description="Helical" evidence="15">
    <location>
        <begin position="320"/>
        <end position="337"/>
    </location>
</feature>
<evidence type="ECO:0000256" key="1">
    <source>
        <dbReference type="ARBA" id="ARBA00000085"/>
    </source>
</evidence>
<evidence type="ECO:0000259" key="17">
    <source>
        <dbReference type="PROSITE" id="PS50110"/>
    </source>
</evidence>
<dbReference type="Pfam" id="PF00072">
    <property type="entry name" value="Response_reg"/>
    <property type="match status" value="1"/>
</dbReference>
<keyword evidence="8" id="KW-0547">Nucleotide-binding</keyword>
<dbReference type="Gene3D" id="3.30.565.10">
    <property type="entry name" value="Histidine kinase-like ATPase, C-terminal domain"/>
    <property type="match status" value="1"/>
</dbReference>
<evidence type="ECO:0000256" key="13">
    <source>
        <dbReference type="PROSITE-ProRule" id="PRU00110"/>
    </source>
</evidence>
<dbReference type="Pfam" id="PF21623">
    <property type="entry name" value="HK_sensor_dom_bact"/>
    <property type="match status" value="1"/>
</dbReference>
<evidence type="ECO:0000259" key="16">
    <source>
        <dbReference type="PROSITE" id="PS50109"/>
    </source>
</evidence>
<dbReference type="InterPro" id="IPR036097">
    <property type="entry name" value="HisK_dim/P_sf"/>
</dbReference>
<dbReference type="SUPFAM" id="SSF103190">
    <property type="entry name" value="Sensory domain-like"/>
    <property type="match status" value="1"/>
</dbReference>
<feature type="domain" description="HPt" evidence="18">
    <location>
        <begin position="1050"/>
        <end position="1143"/>
    </location>
</feature>
<accession>A0ABT5L1L5</accession>
<keyword evidence="6" id="KW-0808">Transferase</keyword>
<dbReference type="CDD" id="cd16922">
    <property type="entry name" value="HATPase_EvgS-ArcB-TorS-like"/>
    <property type="match status" value="1"/>
</dbReference>
<evidence type="ECO:0000256" key="6">
    <source>
        <dbReference type="ARBA" id="ARBA00022679"/>
    </source>
</evidence>
<keyword evidence="12" id="KW-0902">Two-component regulatory system</keyword>
<dbReference type="InterPro" id="IPR048760">
    <property type="entry name" value="VP0354-like_sensor_dom"/>
</dbReference>
<dbReference type="PANTHER" id="PTHR45339:SF3">
    <property type="entry name" value="HISTIDINE KINASE"/>
    <property type="match status" value="1"/>
</dbReference>
<dbReference type="GO" id="GO:0005524">
    <property type="term" value="F:ATP binding"/>
    <property type="evidence" value="ECO:0007669"/>
    <property type="project" value="UniProtKB-KW"/>
</dbReference>
<evidence type="ECO:0000256" key="5">
    <source>
        <dbReference type="ARBA" id="ARBA00022553"/>
    </source>
</evidence>
<dbReference type="SUPFAM" id="SSF47384">
    <property type="entry name" value="Homodimeric domain of signal transducing histidine kinase"/>
    <property type="match status" value="1"/>
</dbReference>
<dbReference type="InterPro" id="IPR036641">
    <property type="entry name" value="HPT_dom_sf"/>
</dbReference>
<evidence type="ECO:0000256" key="7">
    <source>
        <dbReference type="ARBA" id="ARBA00022692"/>
    </source>
</evidence>
<dbReference type="InterPro" id="IPR011006">
    <property type="entry name" value="CheY-like_superfamily"/>
</dbReference>
<dbReference type="InterPro" id="IPR029151">
    <property type="entry name" value="Sensor-like_sf"/>
</dbReference>
<dbReference type="Proteomes" id="UP001218788">
    <property type="component" value="Unassembled WGS sequence"/>
</dbReference>
<feature type="domain" description="Response regulatory" evidence="17">
    <location>
        <begin position="888"/>
        <end position="1009"/>
    </location>
</feature>
<dbReference type="Gene3D" id="1.10.287.130">
    <property type="match status" value="1"/>
</dbReference>
<comment type="subcellular location">
    <subcellularLocation>
        <location evidence="2">Cell membrane</location>
        <topology evidence="2">Multi-pass membrane protein</topology>
    </subcellularLocation>
</comment>